<evidence type="ECO:0000259" key="1">
    <source>
        <dbReference type="Pfam" id="PF12697"/>
    </source>
</evidence>
<dbReference type="AlphaFoldDB" id="A0A3S9QQB7"/>
<dbReference type="InterPro" id="IPR029058">
    <property type="entry name" value="AB_hydrolase_fold"/>
</dbReference>
<name>A0A3S9QQB7_9ACTO</name>
<dbReference type="RefSeq" id="WP_108726576.1">
    <property type="nucleotide sequence ID" value="NZ_CP029001.1"/>
</dbReference>
<dbReference type="EMBL" id="CP033905">
    <property type="protein sequence ID" value="AZR07845.1"/>
    <property type="molecule type" value="Genomic_DNA"/>
</dbReference>
<keyword evidence="2" id="KW-0378">Hydrolase</keyword>
<feature type="domain" description="AB hydrolase-1" evidence="1">
    <location>
        <begin position="3"/>
        <end position="221"/>
    </location>
</feature>
<dbReference type="Proteomes" id="UP000275951">
    <property type="component" value="Chromosome"/>
</dbReference>
<organism evidence="2 3">
    <name type="scientific">Trueperella pyogenes</name>
    <dbReference type="NCBI Taxonomy" id="1661"/>
    <lineage>
        <taxon>Bacteria</taxon>
        <taxon>Bacillati</taxon>
        <taxon>Actinomycetota</taxon>
        <taxon>Actinomycetes</taxon>
        <taxon>Actinomycetales</taxon>
        <taxon>Actinomycetaceae</taxon>
        <taxon>Trueperella</taxon>
    </lineage>
</organism>
<reference evidence="2 3" key="1">
    <citation type="submission" date="2018-11" db="EMBL/GenBank/DDBJ databases">
        <title>Multidrug-resistant genes are associated with an 42-kb island TGI1 carrying a complex class 1 integron in a Trueperella pyogenes.</title>
        <authorList>
            <person name="Dong W."/>
        </authorList>
    </citation>
    <scope>NUCLEOTIDE SEQUENCE [LARGE SCALE GENOMIC DNA]</scope>
    <source>
        <strain evidence="2 3">TP4</strain>
    </source>
</reference>
<dbReference type="GO" id="GO:0016787">
    <property type="term" value="F:hydrolase activity"/>
    <property type="evidence" value="ECO:0007669"/>
    <property type="project" value="UniProtKB-KW"/>
</dbReference>
<protein>
    <submittedName>
        <fullName evidence="2">Alpha/beta hydrolase</fullName>
    </submittedName>
</protein>
<accession>A0A3S9QQB7</accession>
<sequence length="228" mass="24694">MWVILPGLALTPRDYAPLAAHLPGRVVVLEAWSLPTTADGLHQTLPQARRDASRDDGEPAERIDLIGHSIGGLAALEWALTDRVDSLTLLDPTTLDDAGTLHLPVGWAAPFGPAVRKLAMWALAGRDELSATERRARFGTVRGLQALATQLRQLPDLQARVTRLLPGTLPPTRQLVALPRFGSDSFRDAQRELAHDIGSEIVELPGWNHLFPIAHPAEVAALITARQG</sequence>
<evidence type="ECO:0000313" key="3">
    <source>
        <dbReference type="Proteomes" id="UP000275951"/>
    </source>
</evidence>
<evidence type="ECO:0000313" key="2">
    <source>
        <dbReference type="EMBL" id="AZR07845.1"/>
    </source>
</evidence>
<dbReference type="Pfam" id="PF12697">
    <property type="entry name" value="Abhydrolase_6"/>
    <property type="match status" value="1"/>
</dbReference>
<dbReference type="SUPFAM" id="SSF53474">
    <property type="entry name" value="alpha/beta-Hydrolases"/>
    <property type="match status" value="1"/>
</dbReference>
<dbReference type="Gene3D" id="3.40.50.1820">
    <property type="entry name" value="alpha/beta hydrolase"/>
    <property type="match status" value="1"/>
</dbReference>
<gene>
    <name evidence="2" type="ORF">EBQ10_05450</name>
</gene>
<dbReference type="InterPro" id="IPR000073">
    <property type="entry name" value="AB_hydrolase_1"/>
</dbReference>
<proteinExistence type="predicted"/>